<dbReference type="AlphaFoldDB" id="A0A0N8H3S5"/>
<protein>
    <submittedName>
        <fullName evidence="1">Uncharacterized protein</fullName>
    </submittedName>
</protein>
<proteinExistence type="predicted"/>
<keyword evidence="2" id="KW-1185">Reference proteome</keyword>
<sequence>MQIGVLYFHEASALVFRLFLKIQLLQRETGNITKICSKPIKSWVKSYIS</sequence>
<evidence type="ECO:0000313" key="1">
    <source>
        <dbReference type="EMBL" id="KPM31388.1"/>
    </source>
</evidence>
<accession>A0A0N8H3S5</accession>
<comment type="caution">
    <text evidence="1">The sequence shown here is derived from an EMBL/GenBank/DDBJ whole genome shotgun (WGS) entry which is preliminary data.</text>
</comment>
<evidence type="ECO:0000313" key="2">
    <source>
        <dbReference type="Proteomes" id="UP000050280"/>
    </source>
</evidence>
<name>A0A0N8H3S5_9FLAO</name>
<gene>
    <name evidence="1" type="ORF">I595_2654</name>
</gene>
<organism evidence="1 2">
    <name type="scientific">Croceitalea dokdonensis DOKDO 023</name>
    <dbReference type="NCBI Taxonomy" id="1300341"/>
    <lineage>
        <taxon>Bacteria</taxon>
        <taxon>Pseudomonadati</taxon>
        <taxon>Bacteroidota</taxon>
        <taxon>Flavobacteriia</taxon>
        <taxon>Flavobacteriales</taxon>
        <taxon>Flavobacteriaceae</taxon>
        <taxon>Croceitalea</taxon>
    </lineage>
</organism>
<dbReference type="EMBL" id="LDJX01000005">
    <property type="protein sequence ID" value="KPM31388.1"/>
    <property type="molecule type" value="Genomic_DNA"/>
</dbReference>
<reference evidence="1 2" key="1">
    <citation type="submission" date="2015-09" db="EMBL/GenBank/DDBJ databases">
        <title>Genome sequence of the marine flavobacterium Croceitalea dokdonensis DOKDO 023 that contains proton- and sodium-pumping rhodopsins.</title>
        <authorList>
            <person name="Kwon S.-K."/>
            <person name="Lee H.K."/>
            <person name="Kwak M.-J."/>
            <person name="Kim J.F."/>
        </authorList>
    </citation>
    <scope>NUCLEOTIDE SEQUENCE [LARGE SCALE GENOMIC DNA]</scope>
    <source>
        <strain evidence="1 2">DOKDO 023</strain>
    </source>
</reference>
<dbReference type="Proteomes" id="UP000050280">
    <property type="component" value="Unassembled WGS sequence"/>
</dbReference>